<feature type="domain" description="Nudix hydrolase" evidence="3">
    <location>
        <begin position="2"/>
        <end position="157"/>
    </location>
</feature>
<dbReference type="PRINTS" id="PR00502">
    <property type="entry name" value="NUDIXFAMILY"/>
</dbReference>
<dbReference type="PANTHER" id="PTHR43736">
    <property type="entry name" value="ADP-RIBOSE PYROPHOSPHATASE"/>
    <property type="match status" value="1"/>
</dbReference>
<evidence type="ECO:0000256" key="1">
    <source>
        <dbReference type="ARBA" id="ARBA00022801"/>
    </source>
</evidence>
<evidence type="ECO:0000313" key="5">
    <source>
        <dbReference type="Proteomes" id="UP000198619"/>
    </source>
</evidence>
<dbReference type="Pfam" id="PF00293">
    <property type="entry name" value="NUDIX"/>
    <property type="match status" value="1"/>
</dbReference>
<dbReference type="InterPro" id="IPR015797">
    <property type="entry name" value="NUDIX_hydrolase-like_dom_sf"/>
</dbReference>
<dbReference type="InterPro" id="IPR020084">
    <property type="entry name" value="NUDIX_hydrolase_CS"/>
</dbReference>
<dbReference type="PANTHER" id="PTHR43736:SF2">
    <property type="entry name" value="MUTT_NUDIX FAMILY PROTEIN"/>
    <property type="match status" value="1"/>
</dbReference>
<dbReference type="PROSITE" id="PS51462">
    <property type="entry name" value="NUDIX"/>
    <property type="match status" value="1"/>
</dbReference>
<evidence type="ECO:0000313" key="4">
    <source>
        <dbReference type="EMBL" id="SFB33519.1"/>
    </source>
</evidence>
<keyword evidence="1 2" id="KW-0378">Hydrolase</keyword>
<dbReference type="InterPro" id="IPR020476">
    <property type="entry name" value="Nudix_hydrolase"/>
</dbReference>
<dbReference type="InterPro" id="IPR000086">
    <property type="entry name" value="NUDIX_hydrolase_dom"/>
</dbReference>
<organism evidence="4 5">
    <name type="scientific">Clostridium frigidicarnis</name>
    <dbReference type="NCBI Taxonomy" id="84698"/>
    <lineage>
        <taxon>Bacteria</taxon>
        <taxon>Bacillati</taxon>
        <taxon>Bacillota</taxon>
        <taxon>Clostridia</taxon>
        <taxon>Eubacteriales</taxon>
        <taxon>Clostridiaceae</taxon>
        <taxon>Clostridium</taxon>
    </lineage>
</organism>
<gene>
    <name evidence="4" type="ORF">SAMN04488528_103043</name>
</gene>
<dbReference type="EMBL" id="FOKI01000030">
    <property type="protein sequence ID" value="SFB33519.1"/>
    <property type="molecule type" value="Genomic_DNA"/>
</dbReference>
<accession>A0A1I1A6C2</accession>
<dbReference type="Gene3D" id="3.90.79.10">
    <property type="entry name" value="Nucleoside Triphosphate Pyrophosphohydrolase"/>
    <property type="match status" value="1"/>
</dbReference>
<dbReference type="GO" id="GO:0016787">
    <property type="term" value="F:hydrolase activity"/>
    <property type="evidence" value="ECO:0007669"/>
    <property type="project" value="UniProtKB-KW"/>
</dbReference>
<dbReference type="Proteomes" id="UP000198619">
    <property type="component" value="Unassembled WGS sequence"/>
</dbReference>
<name>A0A1I1A6C2_9CLOT</name>
<comment type="similarity">
    <text evidence="2">Belongs to the Nudix hydrolase family.</text>
</comment>
<dbReference type="PROSITE" id="PS00893">
    <property type="entry name" value="NUDIX_BOX"/>
    <property type="match status" value="1"/>
</dbReference>
<dbReference type="SUPFAM" id="SSF55811">
    <property type="entry name" value="Nudix"/>
    <property type="match status" value="1"/>
</dbReference>
<evidence type="ECO:0000256" key="2">
    <source>
        <dbReference type="RuleBase" id="RU003476"/>
    </source>
</evidence>
<dbReference type="STRING" id="84698.SAMN04488528_103043"/>
<dbReference type="AlphaFoldDB" id="A0A1I1A6C2"/>
<protein>
    <submittedName>
        <fullName evidence="4">NUDIX domain-containing protein</fullName>
    </submittedName>
</protein>
<keyword evidence="5" id="KW-1185">Reference proteome</keyword>
<sequence>MAKRRSKEVRVLSKLRARAIIPYEECILLIHRIREEQGAKLDYYVFPGGGVEDGENEEQCVIREVYEELGIDIKVCREIYRLRNNGEVEIFFLAEYIGGEIGTGNGAEFLCKDNGVYIPTIVPINKLKDIPLIDVVRDTLVSDLYRYKRFDCIKKREL</sequence>
<proteinExistence type="inferred from homology"/>
<reference evidence="4 5" key="1">
    <citation type="submission" date="2016-10" db="EMBL/GenBank/DDBJ databases">
        <authorList>
            <person name="de Groot N.N."/>
        </authorList>
    </citation>
    <scope>NUCLEOTIDE SEQUENCE [LARGE SCALE GENOMIC DNA]</scope>
    <source>
        <strain evidence="4 5">DSM 12271</strain>
    </source>
</reference>
<evidence type="ECO:0000259" key="3">
    <source>
        <dbReference type="PROSITE" id="PS51462"/>
    </source>
</evidence>